<reference evidence="4 5" key="1">
    <citation type="journal article" date="2014" name="Genome Announc.">
        <title>Draft Genome Sequence of the Sulfolobales Archaeon AZ1, Obtained through Metagenomic Analysis of a Mexican Hot Spring.</title>
        <authorList>
            <person name="Servin-Garciduenas L.E."/>
            <person name="Martinez-Romero E."/>
        </authorList>
    </citation>
    <scope>NUCLEOTIDE SEQUENCE [LARGE SCALE GENOMIC DNA]</scope>
    <source>
        <strain evidence="4">AZ1-illumnia</strain>
    </source>
</reference>
<organism evidence="4 5">
    <name type="scientific">Candidatus Aramenus sulfurataquae</name>
    <dbReference type="NCBI Taxonomy" id="1326980"/>
    <lineage>
        <taxon>Archaea</taxon>
        <taxon>Thermoproteota</taxon>
        <taxon>Thermoprotei</taxon>
        <taxon>Sulfolobales</taxon>
        <taxon>Sulfolobaceae</taxon>
        <taxon>Candidatus Aramenus</taxon>
    </lineage>
</organism>
<sequence>MRLYGVGVGPGDPELITLKALKVIKDSDVVVVPYTSSMLTYNAIKDYLKDKEVIRFNLPIRRNREDYKKLSDQISSYDKVAYVTLGDPAFYSSFYRLAEFLEPYEVVPGVTSFSWCSAFHKIPIVLGRENVLISTEYPPTRVDKVIVMKREEKMGTYCGNSYFTVSILKKQLRVLER</sequence>
<dbReference type="Gene3D" id="3.40.1010.10">
    <property type="entry name" value="Cobalt-precorrin-4 Transmethylase, Domain 1"/>
    <property type="match status" value="1"/>
</dbReference>
<keyword evidence="4" id="KW-0808">Transferase</keyword>
<dbReference type="Proteomes" id="UP000054284">
    <property type="component" value="Unassembled WGS sequence"/>
</dbReference>
<dbReference type="Pfam" id="PF00590">
    <property type="entry name" value="TP_methylase"/>
    <property type="match status" value="1"/>
</dbReference>
<evidence type="ECO:0000313" key="4">
    <source>
        <dbReference type="EMBL" id="EWG07566.1"/>
    </source>
</evidence>
<dbReference type="SUPFAM" id="SSF53790">
    <property type="entry name" value="Tetrapyrrole methylase"/>
    <property type="match status" value="1"/>
</dbReference>
<dbReference type="InterPro" id="IPR012382">
    <property type="entry name" value="CobI/CbiL"/>
</dbReference>
<comment type="pathway">
    <text evidence="1">Cofactor biosynthesis; adenosylcobalamin biosynthesis.</text>
</comment>
<comment type="caution">
    <text evidence="4">The sequence shown here is derived from an EMBL/GenBank/DDBJ whole genome shotgun (WGS) entry which is preliminary data.</text>
</comment>
<dbReference type="GO" id="GO:0030788">
    <property type="term" value="F:precorrin-2 C20-methyltransferase activity"/>
    <property type="evidence" value="ECO:0007669"/>
    <property type="project" value="InterPro"/>
</dbReference>
<dbReference type="PANTHER" id="PTHR43467">
    <property type="entry name" value="COBALT-PRECORRIN-2 C(20)-METHYLTRANSFERASE"/>
    <property type="match status" value="1"/>
</dbReference>
<name>W7KW89_9CREN</name>
<protein>
    <submittedName>
        <fullName evidence="4">Uroporphyrin-III C/tetrapyrrole methyltransferase</fullName>
    </submittedName>
</protein>
<dbReference type="PATRIC" id="fig|1326980.6.peg.715"/>
<evidence type="ECO:0000259" key="3">
    <source>
        <dbReference type="Pfam" id="PF00590"/>
    </source>
</evidence>
<dbReference type="InterPro" id="IPR014777">
    <property type="entry name" value="4pyrrole_Mease_sub1"/>
</dbReference>
<evidence type="ECO:0000313" key="5">
    <source>
        <dbReference type="Proteomes" id="UP000054284"/>
    </source>
</evidence>
<dbReference type="InterPro" id="IPR000878">
    <property type="entry name" value="4pyrrol_Mease"/>
</dbReference>
<gene>
    <name evidence="4" type="ORF">ASUL_03629</name>
</gene>
<evidence type="ECO:0000256" key="1">
    <source>
        <dbReference type="ARBA" id="ARBA00004953"/>
    </source>
</evidence>
<dbReference type="AlphaFoldDB" id="W7KW89"/>
<keyword evidence="4" id="KW-0489">Methyltransferase</keyword>
<accession>W7KW89</accession>
<keyword evidence="2" id="KW-0169">Cobalamin biosynthesis</keyword>
<dbReference type="CDD" id="cd11645">
    <property type="entry name" value="Precorrin_2_C20_MT"/>
    <property type="match status" value="1"/>
</dbReference>
<dbReference type="PANTHER" id="PTHR43467:SF2">
    <property type="entry name" value="COBALT-PRECORRIN-2 C(20)-METHYLTRANSFERASE"/>
    <property type="match status" value="1"/>
</dbReference>
<dbReference type="GO" id="GO:0032259">
    <property type="term" value="P:methylation"/>
    <property type="evidence" value="ECO:0007669"/>
    <property type="project" value="UniProtKB-KW"/>
</dbReference>
<feature type="domain" description="Tetrapyrrole methylase" evidence="3">
    <location>
        <begin position="2"/>
        <end position="138"/>
    </location>
</feature>
<dbReference type="GO" id="GO:0009236">
    <property type="term" value="P:cobalamin biosynthetic process"/>
    <property type="evidence" value="ECO:0007669"/>
    <property type="project" value="UniProtKB-KW"/>
</dbReference>
<dbReference type="InterPro" id="IPR035996">
    <property type="entry name" value="4pyrrol_Methylase_sf"/>
</dbReference>
<keyword evidence="5" id="KW-1185">Reference proteome</keyword>
<evidence type="ECO:0000256" key="2">
    <source>
        <dbReference type="ARBA" id="ARBA00022573"/>
    </source>
</evidence>
<dbReference type="EMBL" id="ASRH01000003">
    <property type="protein sequence ID" value="EWG07566.1"/>
    <property type="molecule type" value="Genomic_DNA"/>
</dbReference>
<proteinExistence type="predicted"/>